<name>A0A385UHW8_9CAUD</name>
<sequence>MSDLPSWVAVEFDVEHELAEAMYPNRYRAAYRAVWDARDRIALVGKLLSFSAGVMAAHSLVQTAVTASETLNAVPVLWGAGVIGWTWAARALWTTSRRIEEVVP</sequence>
<evidence type="ECO:0000313" key="1">
    <source>
        <dbReference type="EMBL" id="AYB69469.1"/>
    </source>
</evidence>
<dbReference type="EMBL" id="MH727550">
    <property type="protein sequence ID" value="AYB69469.1"/>
    <property type="molecule type" value="Genomic_DNA"/>
</dbReference>
<evidence type="ECO:0000313" key="2">
    <source>
        <dbReference type="Proteomes" id="UP000281572"/>
    </source>
</evidence>
<organism evidence="1 2">
    <name type="scientific">Corynebacterium phage Juicebox</name>
    <dbReference type="NCBI Taxonomy" id="2301600"/>
    <lineage>
        <taxon>Viruses</taxon>
        <taxon>Duplodnaviria</taxon>
        <taxon>Heunggongvirae</taxon>
        <taxon>Uroviricota</taxon>
        <taxon>Caudoviricetes</taxon>
        <taxon>Juiceboxvirus</taxon>
        <taxon>Juiceboxvirus juicebox</taxon>
    </lineage>
</organism>
<keyword evidence="2" id="KW-1185">Reference proteome</keyword>
<protein>
    <submittedName>
        <fullName evidence="1">Uncharacterized protein</fullName>
    </submittedName>
</protein>
<dbReference type="Proteomes" id="UP000281572">
    <property type="component" value="Segment"/>
</dbReference>
<accession>A0A385UHW8</accession>
<dbReference type="KEGG" id="vg:55003881"/>
<gene>
    <name evidence="1" type="primary">40</name>
    <name evidence="1" type="ORF">JUICEBOX_40</name>
</gene>
<dbReference type="GeneID" id="55003881"/>
<dbReference type="RefSeq" id="YP_009812809.1">
    <property type="nucleotide sequence ID" value="NC_048070.1"/>
</dbReference>
<proteinExistence type="predicted"/>
<reference evidence="2" key="1">
    <citation type="submission" date="2018-08" db="EMBL/GenBank/DDBJ databases">
        <authorList>
            <person name="Pathak A."/>
            <person name="Staton O.A."/>
            <person name="Aldaher A.R."/>
            <person name="Baird K.M."/>
            <person name="Borah A."/>
            <person name="Haggard G.E."/>
            <person name="Meesala S."/>
            <person name="Nealy S.L."/>
            <person name="Ramdas R."/>
            <person name="Rocha M."/>
            <person name="Sristi D."/>
            <person name="Thukral S."/>
            <person name="Walls C.E."/>
            <person name="Waqas M."/>
            <person name="Williams M.R."/>
            <person name="Winters A.K."/>
            <person name="Sahawneh K.J."/>
            <person name="Monti D.L."/>
            <person name="Garlena R.A."/>
            <person name="Russell D.A."/>
            <person name="Pope W.H."/>
            <person name="Jacobs-Sera D."/>
            <person name="Hatfull G.F."/>
        </authorList>
    </citation>
    <scope>NUCLEOTIDE SEQUENCE [LARGE SCALE GENOMIC DNA]</scope>
</reference>